<dbReference type="EMBL" id="CAADEW010000143">
    <property type="protein sequence ID" value="VFJ63217.1"/>
    <property type="molecule type" value="Genomic_DNA"/>
</dbReference>
<protein>
    <submittedName>
        <fullName evidence="1">Uncharacterized protein</fullName>
    </submittedName>
</protein>
<organism evidence="1">
    <name type="scientific">Candidatus Kentrum sp. FW</name>
    <dbReference type="NCBI Taxonomy" id="2126338"/>
    <lineage>
        <taxon>Bacteria</taxon>
        <taxon>Pseudomonadati</taxon>
        <taxon>Pseudomonadota</taxon>
        <taxon>Gammaproteobacteria</taxon>
        <taxon>Candidatus Kentrum</taxon>
    </lineage>
</organism>
<dbReference type="AlphaFoldDB" id="A0A450T944"/>
<accession>A0A450T944</accession>
<sequence>MRGAVYGIFPGIAGILPAFLRRLTLPGDEPALRRDTREINKLSGAVGVQLSYPRLDCFGNCLDTNAFVSFMCLRWVAQNLLISGRDCKKIEF</sequence>
<evidence type="ECO:0000313" key="1">
    <source>
        <dbReference type="EMBL" id="VFJ63217.1"/>
    </source>
</evidence>
<reference evidence="1" key="1">
    <citation type="submission" date="2019-02" db="EMBL/GenBank/DDBJ databases">
        <authorList>
            <person name="Gruber-Vodicka R. H."/>
            <person name="Seah K. B. B."/>
        </authorList>
    </citation>
    <scope>NUCLEOTIDE SEQUENCE</scope>
    <source>
        <strain evidence="1">BECK_BZ15</strain>
    </source>
</reference>
<gene>
    <name evidence="1" type="ORF">BECKFW1821A_GA0114235_11433</name>
</gene>
<name>A0A450T944_9GAMM</name>
<proteinExistence type="predicted"/>